<comment type="similarity">
    <text evidence="2">Belongs to the class-II pyridoxal-phosphate-dependent aminotransferase family. BioF subfamily.</text>
</comment>
<dbReference type="InterPro" id="IPR004839">
    <property type="entry name" value="Aminotransferase_I/II_large"/>
</dbReference>
<proteinExistence type="inferred from homology"/>
<sequence length="412" mass="45547">MSQQHHQLHDQLKATLTRREEIAKLRRLVVNPPTAIDFSSNDFLGLTQNSILRERYLNELQQLDRVLGSTGSRLLDGNSQYAIDLETKIATFHGAETALLFNSGFDANAGFFATVPQKGDIIIYDELIHASVHEGMRMSRAARCIPFKHSDVNDLNRILMDLGETTNNVFVALETVYSMDGDVAPLPQIVATLKKYWPNRENGHIVVDEAHSTGVYGNNGRGVVAHFGLEDEIFARLHTFGKALASNGAVILGSNILREYLINYARPLIYSTFMSFSSLASIKCAYDMLASGETIPIQEHVHLLTRRFRETIYLPMGTLLPSDSPIQGIVLNGNAPVRSLAKYLNNQGFIVKPICSPTVPKGQERVRICLHGHNTFEQVDALVAAVHTFFNVKVPTGGIHPPSSSSLESAKL</sequence>
<comment type="cofactor">
    <cofactor evidence="1">
        <name>pyridoxal 5'-phosphate</name>
        <dbReference type="ChEBI" id="CHEBI:597326"/>
    </cofactor>
</comment>
<evidence type="ECO:0000259" key="5">
    <source>
        <dbReference type="Pfam" id="PF00155"/>
    </source>
</evidence>
<accession>A0A068SDF7</accession>
<dbReference type="VEuPathDB" id="FungiDB:LCOR_10118.1"/>
<dbReference type="GO" id="GO:0016740">
    <property type="term" value="F:transferase activity"/>
    <property type="evidence" value="ECO:0007669"/>
    <property type="project" value="UniProtKB-KW"/>
</dbReference>
<dbReference type="Pfam" id="PF00155">
    <property type="entry name" value="Aminotran_1_2"/>
    <property type="match status" value="1"/>
</dbReference>
<keyword evidence="7" id="KW-1185">Reference proteome</keyword>
<dbReference type="SUPFAM" id="SSF53383">
    <property type="entry name" value="PLP-dependent transferases"/>
    <property type="match status" value="1"/>
</dbReference>
<dbReference type="OrthoDB" id="2382073at2759"/>
<reference evidence="6" key="1">
    <citation type="submission" date="2013-08" db="EMBL/GenBank/DDBJ databases">
        <title>Gene expansion shapes genome architecture in the human pathogen Lichtheimia corymbifera: an evolutionary genomics analysis in the ancient terrestrial Mucorales (Mucoromycotina).</title>
        <authorList>
            <person name="Schwartze V.U."/>
            <person name="Winter S."/>
            <person name="Shelest E."/>
            <person name="Marcet-Houben M."/>
            <person name="Horn F."/>
            <person name="Wehner S."/>
            <person name="Hoffmann K."/>
            <person name="Riege K."/>
            <person name="Sammeth M."/>
            <person name="Nowrousian M."/>
            <person name="Valiante V."/>
            <person name="Linde J."/>
            <person name="Jacobsen I.D."/>
            <person name="Marz M."/>
            <person name="Brakhage A.A."/>
            <person name="Gabaldon T."/>
            <person name="Bocker S."/>
            <person name="Voigt K."/>
        </authorList>
    </citation>
    <scope>NUCLEOTIDE SEQUENCE [LARGE SCALE GENOMIC DNA]</scope>
    <source>
        <strain evidence="6">FSU 9682</strain>
    </source>
</reference>
<dbReference type="GO" id="GO:0009102">
    <property type="term" value="P:biotin biosynthetic process"/>
    <property type="evidence" value="ECO:0007669"/>
    <property type="project" value="TreeGrafter"/>
</dbReference>
<evidence type="ECO:0000313" key="6">
    <source>
        <dbReference type="EMBL" id="CDH59296.1"/>
    </source>
</evidence>
<dbReference type="InterPro" id="IPR015422">
    <property type="entry name" value="PyrdxlP-dep_Trfase_small"/>
</dbReference>
<keyword evidence="3" id="KW-0808">Transferase</keyword>
<organism evidence="6 7">
    <name type="scientific">Lichtheimia corymbifera JMRC:FSU:9682</name>
    <dbReference type="NCBI Taxonomy" id="1263082"/>
    <lineage>
        <taxon>Eukaryota</taxon>
        <taxon>Fungi</taxon>
        <taxon>Fungi incertae sedis</taxon>
        <taxon>Mucoromycota</taxon>
        <taxon>Mucoromycotina</taxon>
        <taxon>Mucoromycetes</taxon>
        <taxon>Mucorales</taxon>
        <taxon>Lichtheimiaceae</taxon>
        <taxon>Lichtheimia</taxon>
    </lineage>
</organism>
<dbReference type="PANTHER" id="PTHR13693">
    <property type="entry name" value="CLASS II AMINOTRANSFERASE/8-AMINO-7-OXONONANOATE SYNTHASE"/>
    <property type="match status" value="1"/>
</dbReference>
<feature type="domain" description="Aminotransferase class I/classII large" evidence="5">
    <location>
        <begin position="35"/>
        <end position="385"/>
    </location>
</feature>
<dbReference type="STRING" id="1263082.A0A068SDF7"/>
<dbReference type="GO" id="GO:0030170">
    <property type="term" value="F:pyridoxal phosphate binding"/>
    <property type="evidence" value="ECO:0007669"/>
    <property type="project" value="InterPro"/>
</dbReference>
<gene>
    <name evidence="6" type="ORF">LCOR_10118.1</name>
</gene>
<protein>
    <submittedName>
        <fullName evidence="6">8-amino-7-oxononanoate synthase</fullName>
    </submittedName>
</protein>
<dbReference type="Gene3D" id="3.40.640.10">
    <property type="entry name" value="Type I PLP-dependent aspartate aminotransferase-like (Major domain)"/>
    <property type="match status" value="1"/>
</dbReference>
<dbReference type="InterPro" id="IPR050087">
    <property type="entry name" value="AON_synthase_class-II"/>
</dbReference>
<dbReference type="EMBL" id="CBTN010000067">
    <property type="protein sequence ID" value="CDH59296.1"/>
    <property type="molecule type" value="Genomic_DNA"/>
</dbReference>
<evidence type="ECO:0000256" key="4">
    <source>
        <dbReference type="ARBA" id="ARBA00022898"/>
    </source>
</evidence>
<comment type="caution">
    <text evidence="6">The sequence shown here is derived from an EMBL/GenBank/DDBJ whole genome shotgun (WGS) entry which is preliminary data.</text>
</comment>
<dbReference type="Proteomes" id="UP000027586">
    <property type="component" value="Unassembled WGS sequence"/>
</dbReference>
<dbReference type="InterPro" id="IPR015421">
    <property type="entry name" value="PyrdxlP-dep_Trfase_major"/>
</dbReference>
<keyword evidence="4" id="KW-0663">Pyridoxal phosphate</keyword>
<dbReference type="Gene3D" id="3.90.1150.10">
    <property type="entry name" value="Aspartate Aminotransferase, domain 1"/>
    <property type="match status" value="1"/>
</dbReference>
<dbReference type="InterPro" id="IPR015424">
    <property type="entry name" value="PyrdxlP-dep_Trfase"/>
</dbReference>
<evidence type="ECO:0000256" key="2">
    <source>
        <dbReference type="ARBA" id="ARBA00010008"/>
    </source>
</evidence>
<dbReference type="AlphaFoldDB" id="A0A068SDF7"/>
<evidence type="ECO:0000256" key="3">
    <source>
        <dbReference type="ARBA" id="ARBA00022679"/>
    </source>
</evidence>
<name>A0A068SDF7_9FUNG</name>
<evidence type="ECO:0000256" key="1">
    <source>
        <dbReference type="ARBA" id="ARBA00001933"/>
    </source>
</evidence>
<evidence type="ECO:0000313" key="7">
    <source>
        <dbReference type="Proteomes" id="UP000027586"/>
    </source>
</evidence>
<dbReference type="PANTHER" id="PTHR13693:SF77">
    <property type="entry name" value="8-AMINO-7-OXONONANOATE SYNTHASE"/>
    <property type="match status" value="1"/>
</dbReference>